<accession>A0A8C0WX13</accession>
<dbReference type="AlphaFoldDB" id="A0A8C0WX13"/>
<protein>
    <submittedName>
        <fullName evidence="1">Uncharacterized protein</fullName>
    </submittedName>
</protein>
<reference evidence="1" key="1">
    <citation type="submission" date="2023-09" db="UniProtKB">
        <authorList>
            <consortium name="Ensembl"/>
        </authorList>
    </citation>
    <scope>IDENTIFICATION</scope>
</reference>
<proteinExistence type="predicted"/>
<name>A0A8C0WX13_CASCN</name>
<organism evidence="1">
    <name type="scientific">Castor canadensis</name>
    <name type="common">American beaver</name>
    <dbReference type="NCBI Taxonomy" id="51338"/>
    <lineage>
        <taxon>Eukaryota</taxon>
        <taxon>Metazoa</taxon>
        <taxon>Chordata</taxon>
        <taxon>Craniata</taxon>
        <taxon>Vertebrata</taxon>
        <taxon>Euteleostomi</taxon>
        <taxon>Mammalia</taxon>
        <taxon>Eutheria</taxon>
        <taxon>Euarchontoglires</taxon>
        <taxon>Glires</taxon>
        <taxon>Rodentia</taxon>
        <taxon>Castorimorpha</taxon>
        <taxon>Castoridae</taxon>
        <taxon>Castor</taxon>
    </lineage>
</organism>
<sequence>LGSSLGPCSKAWGLWPFASAGASSLEAVGSEQALVQPQSPEVPPYYSRSAVPCSMTKMGIWLTNL</sequence>
<evidence type="ECO:0000313" key="1">
    <source>
        <dbReference type="Ensembl" id="ENSCCNP00000018568.1"/>
    </source>
</evidence>
<dbReference type="Ensembl" id="ENSCCNT00000024138.1">
    <property type="protein sequence ID" value="ENSCCNP00000018568.1"/>
    <property type="gene ID" value="ENSCCNG00000018802.1"/>
</dbReference>